<keyword evidence="4" id="KW-1185">Reference proteome</keyword>
<dbReference type="EMBL" id="CAFZ01000085">
    <property type="protein sequence ID" value="CCA70507.1"/>
    <property type="molecule type" value="Genomic_DNA"/>
</dbReference>
<dbReference type="InterPro" id="IPR038607">
    <property type="entry name" value="PhoD-like_sf"/>
</dbReference>
<dbReference type="PANTHER" id="PTHR46689:SF1">
    <property type="entry name" value="PHOD-LIKE PHOSPHATASE DOMAIN-CONTAINING PROTEIN"/>
    <property type="match status" value="1"/>
</dbReference>
<name>G4TGR4_SERID</name>
<feature type="region of interest" description="Disordered" evidence="1">
    <location>
        <begin position="187"/>
        <end position="334"/>
    </location>
</feature>
<evidence type="ECO:0000256" key="1">
    <source>
        <dbReference type="SAM" id="MobiDB-lite"/>
    </source>
</evidence>
<accession>G4TGR4</accession>
<gene>
    <name evidence="3" type="ORF">PIIN_04444</name>
</gene>
<dbReference type="GO" id="GO:0016020">
    <property type="term" value="C:membrane"/>
    <property type="evidence" value="ECO:0007669"/>
    <property type="project" value="TreeGrafter"/>
</dbReference>
<dbReference type="CDD" id="cd07389">
    <property type="entry name" value="MPP_PhoD"/>
    <property type="match status" value="1"/>
</dbReference>
<feature type="domain" description="PhoD-like phosphatase" evidence="2">
    <location>
        <begin position="693"/>
        <end position="855"/>
    </location>
</feature>
<feature type="compositionally biased region" description="Polar residues" evidence="1">
    <location>
        <begin position="237"/>
        <end position="260"/>
    </location>
</feature>
<dbReference type="Gene3D" id="3.60.21.70">
    <property type="entry name" value="PhoD-like phosphatase"/>
    <property type="match status" value="1"/>
</dbReference>
<protein>
    <recommendedName>
        <fullName evidence="2">PhoD-like phosphatase domain-containing protein</fullName>
    </recommendedName>
</protein>
<dbReference type="STRING" id="1109443.G4TGR4"/>
<dbReference type="Proteomes" id="UP000007148">
    <property type="component" value="Unassembled WGS sequence"/>
</dbReference>
<comment type="caution">
    <text evidence="3">The sequence shown here is derived from an EMBL/GenBank/DDBJ whole genome shotgun (WGS) entry which is preliminary data.</text>
</comment>
<dbReference type="AlphaFoldDB" id="G4TGR4"/>
<dbReference type="PANTHER" id="PTHR46689">
    <property type="entry name" value="MEMBRANE PROTEIN, PUTATIVE-RELATED"/>
    <property type="match status" value="1"/>
</dbReference>
<evidence type="ECO:0000259" key="2">
    <source>
        <dbReference type="Pfam" id="PF19050"/>
    </source>
</evidence>
<feature type="compositionally biased region" description="Basic and acidic residues" evidence="1">
    <location>
        <begin position="306"/>
        <end position="323"/>
    </location>
</feature>
<dbReference type="OrthoDB" id="2419400at2759"/>
<evidence type="ECO:0000313" key="3">
    <source>
        <dbReference type="EMBL" id="CCA70507.1"/>
    </source>
</evidence>
<organism evidence="3 4">
    <name type="scientific">Serendipita indica (strain DSM 11827)</name>
    <name type="common">Root endophyte fungus</name>
    <name type="synonym">Piriformospora indica</name>
    <dbReference type="NCBI Taxonomy" id="1109443"/>
    <lineage>
        <taxon>Eukaryota</taxon>
        <taxon>Fungi</taxon>
        <taxon>Dikarya</taxon>
        <taxon>Basidiomycota</taxon>
        <taxon>Agaricomycotina</taxon>
        <taxon>Agaricomycetes</taxon>
        <taxon>Sebacinales</taxon>
        <taxon>Serendipitaceae</taxon>
        <taxon>Serendipita</taxon>
    </lineage>
</organism>
<dbReference type="HOGENOM" id="CLU_000998_1_0_1"/>
<feature type="compositionally biased region" description="Basic and acidic residues" evidence="1">
    <location>
        <begin position="907"/>
        <end position="919"/>
    </location>
</feature>
<proteinExistence type="predicted"/>
<dbReference type="Pfam" id="PF19050">
    <property type="entry name" value="PhoD_2"/>
    <property type="match status" value="2"/>
</dbReference>
<dbReference type="eggNOG" id="ENOG502QPI0">
    <property type="taxonomic scope" value="Eukaryota"/>
</dbReference>
<reference evidence="3 4" key="1">
    <citation type="journal article" date="2011" name="PLoS Pathog.">
        <title>Endophytic Life Strategies Decoded by Genome and Transcriptome Analyses of the Mutualistic Root Symbiont Piriformospora indica.</title>
        <authorList>
            <person name="Zuccaro A."/>
            <person name="Lahrmann U."/>
            <person name="Guldener U."/>
            <person name="Langen G."/>
            <person name="Pfiffi S."/>
            <person name="Biedenkopf D."/>
            <person name="Wong P."/>
            <person name="Samans B."/>
            <person name="Grimm C."/>
            <person name="Basiewicz M."/>
            <person name="Murat C."/>
            <person name="Martin F."/>
            <person name="Kogel K.H."/>
        </authorList>
    </citation>
    <scope>NUCLEOTIDE SEQUENCE [LARGE SCALE GENOMIC DNA]</scope>
    <source>
        <strain evidence="3 4">DSM 11827</strain>
    </source>
</reference>
<evidence type="ECO:0000313" key="4">
    <source>
        <dbReference type="Proteomes" id="UP000007148"/>
    </source>
</evidence>
<feature type="compositionally biased region" description="Polar residues" evidence="1">
    <location>
        <begin position="201"/>
        <end position="219"/>
    </location>
</feature>
<dbReference type="InterPro" id="IPR018946">
    <property type="entry name" value="PhoD-like_MPP"/>
</dbReference>
<feature type="region of interest" description="Disordered" evidence="1">
    <location>
        <begin position="892"/>
        <end position="919"/>
    </location>
</feature>
<feature type="region of interest" description="Disordered" evidence="1">
    <location>
        <begin position="1"/>
        <end position="86"/>
    </location>
</feature>
<dbReference type="InParanoid" id="G4TGR4"/>
<feature type="domain" description="PhoD-like phosphatase" evidence="2">
    <location>
        <begin position="420"/>
        <end position="686"/>
    </location>
</feature>
<sequence>MSEKPEEPKPVAELSKDMQQGQAAIAKATDTPGSRLTAWRQPHNLRAYYGPPPHTYKKLPESNPTTSQPPESDKETPEVALPTPLENGYSVPAYRPPHWVPHSDIVGPTRSLDTDQGATTYPGPPLSAIKEGKVAAACEPHLQILCGPLLRYDTVKDGHWYGAVMIVTNDDESEYHPLPTLVVEWESEDEQPFTLDVPINDPTQPSSETVAPSEQNQEHSPVVPPTNEAYTADGHSGPNTTPSTLHTAAPTQSSTSYQSGDESDGPISDMDLSGPEEVVDGTDKKGHKRSKSKSTAATWATSMMRKLKELGPQKSDFRGRPPERIAQTEQKKKHDQEWATKRIVEGEAIYKYTGLASTATFWRFLLEIPVNPDPTKGLKVHYAINKPKKAQYNLNLGVQPPREPERLSTDITFHIAPTGSDMRFAAYSCNGFSEGIDPNTFKGEGFESGFDPVWADLLERHAQRPFHALIGGGDQIYCDPLTKEPELKEYMQLKTNKEKIAYPLTDAITFTIDRFYFNHYCLVFRNGCFAKAISQIPMNNMLDDHDLIDGFGSYPEALQRSAFFKHIGSRGYFWFLLFQTFTVDTVDGTLVEPGKHTFKSTIIGEDGPYIPFPSHSSLHWYGARTYLLMLDCRAERRKNMIVSPLTYEHIFKILRELPDQVEHLIVQLGIPISYPRMNLAERMIHSDGYLAKITRSGFFSSFANHFNKDMELLDDLSDHWTASNHKRERNWFILQLQQLALEKHLRVSFISGDVHLAAVGLFKTWGGKRKKLQRGQGAIEPKLDHRWMVNIVSSAIVNTPPPPPAQATLNMLAPHKHRTLHHDHTDEVMLPVFQEGLRTDKRRLNFVAGARNYTIGERDPTTGEFVFDIRVERRTGEGETKGYVVRVPPPKWHGLPIDPNENIHAQDGVDKTPPEEVQT</sequence>
<feature type="compositionally biased region" description="Basic and acidic residues" evidence="1">
    <location>
        <begin position="1"/>
        <end position="16"/>
    </location>
</feature>
<dbReference type="InterPro" id="IPR043904">
    <property type="entry name" value="PhoD_2-like"/>
</dbReference>